<proteinExistence type="predicted"/>
<evidence type="ECO:0000313" key="2">
    <source>
        <dbReference type="EMBL" id="MFC3687578.1"/>
    </source>
</evidence>
<dbReference type="SUPFAM" id="SSF50129">
    <property type="entry name" value="GroES-like"/>
    <property type="match status" value="1"/>
</dbReference>
<accession>A0ABV7WED9</accession>
<dbReference type="PANTHER" id="PTHR43677">
    <property type="entry name" value="SHORT-CHAIN DEHYDROGENASE/REDUCTASE"/>
    <property type="match status" value="1"/>
</dbReference>
<sequence>MRAVVVQRFGGPEVLVEAEVPDPVAGPGEVLVRVEVVGVNYADTHTTENTYLAPQQLPLVPGAEVVGRVVACGAGTDAGLLGRRVVALVPTGGYAELAVCPVDSTVEIGEDLPGADACALVLQGVTAWHLLRTSTRMAPGESVVVHSAAGGVGTVAVQLAARWHAGRVIASASTPDKRSLAADLGADVVVDAAAAAEAGAGAVRDLLMSANDGECVDVVLEMTGGDVFNGSYLALAPLGRLVVFGMASRRAGRSIPPVDLMATSRTVAGFWLQAALAHGGLRAAMDELLSMTRAGLLRPVLGGEYALADARLAHEDLRARRTVGKLVLRP</sequence>
<dbReference type="Gene3D" id="3.90.180.10">
    <property type="entry name" value="Medium-chain alcohol dehydrogenases, catalytic domain"/>
    <property type="match status" value="1"/>
</dbReference>
<dbReference type="EMBL" id="JBHRWW010000002">
    <property type="protein sequence ID" value="MFC3687578.1"/>
    <property type="molecule type" value="Genomic_DNA"/>
</dbReference>
<comment type="caution">
    <text evidence="2">The sequence shown here is derived from an EMBL/GenBank/DDBJ whole genome shotgun (WGS) entry which is preliminary data.</text>
</comment>
<dbReference type="InterPro" id="IPR020843">
    <property type="entry name" value="ER"/>
</dbReference>
<dbReference type="Proteomes" id="UP001595685">
    <property type="component" value="Unassembled WGS sequence"/>
</dbReference>
<dbReference type="PANTHER" id="PTHR43677:SF4">
    <property type="entry name" value="QUINONE OXIDOREDUCTASE-LIKE PROTEIN 2"/>
    <property type="match status" value="1"/>
</dbReference>
<dbReference type="InterPro" id="IPR011032">
    <property type="entry name" value="GroES-like_sf"/>
</dbReference>
<dbReference type="InterPro" id="IPR036291">
    <property type="entry name" value="NAD(P)-bd_dom_sf"/>
</dbReference>
<protein>
    <submittedName>
        <fullName evidence="2">Zinc-binding alcohol dehydrogenase family protein</fullName>
    </submittedName>
</protein>
<dbReference type="SUPFAM" id="SSF51735">
    <property type="entry name" value="NAD(P)-binding Rossmann-fold domains"/>
    <property type="match status" value="1"/>
</dbReference>
<dbReference type="Gene3D" id="3.40.50.720">
    <property type="entry name" value="NAD(P)-binding Rossmann-like Domain"/>
    <property type="match status" value="1"/>
</dbReference>
<name>A0ABV7WED9_9MICO</name>
<dbReference type="Pfam" id="PF00107">
    <property type="entry name" value="ADH_zinc_N"/>
    <property type="match status" value="1"/>
</dbReference>
<evidence type="ECO:0000313" key="3">
    <source>
        <dbReference type="Proteomes" id="UP001595685"/>
    </source>
</evidence>
<gene>
    <name evidence="2" type="ORF">ACFOLH_04410</name>
</gene>
<evidence type="ECO:0000259" key="1">
    <source>
        <dbReference type="SMART" id="SM00829"/>
    </source>
</evidence>
<dbReference type="SMART" id="SM00829">
    <property type="entry name" value="PKS_ER"/>
    <property type="match status" value="1"/>
</dbReference>
<dbReference type="Pfam" id="PF08240">
    <property type="entry name" value="ADH_N"/>
    <property type="match status" value="1"/>
</dbReference>
<organism evidence="2 3">
    <name type="scientific">Aquipuribacter hungaricus</name>
    <dbReference type="NCBI Taxonomy" id="545624"/>
    <lineage>
        <taxon>Bacteria</taxon>
        <taxon>Bacillati</taxon>
        <taxon>Actinomycetota</taxon>
        <taxon>Actinomycetes</taxon>
        <taxon>Micrococcales</taxon>
        <taxon>Intrasporangiaceae</taxon>
        <taxon>Aquipuribacter</taxon>
    </lineage>
</organism>
<dbReference type="InterPro" id="IPR013154">
    <property type="entry name" value="ADH-like_N"/>
</dbReference>
<keyword evidence="3" id="KW-1185">Reference proteome</keyword>
<feature type="domain" description="Enoyl reductase (ER)" evidence="1">
    <location>
        <begin position="10"/>
        <end position="328"/>
    </location>
</feature>
<dbReference type="RefSeq" id="WP_340289881.1">
    <property type="nucleotide sequence ID" value="NZ_JBBEOI010000012.1"/>
</dbReference>
<reference evidence="3" key="1">
    <citation type="journal article" date="2019" name="Int. J. Syst. Evol. Microbiol.">
        <title>The Global Catalogue of Microorganisms (GCM) 10K type strain sequencing project: providing services to taxonomists for standard genome sequencing and annotation.</title>
        <authorList>
            <consortium name="The Broad Institute Genomics Platform"/>
            <consortium name="The Broad Institute Genome Sequencing Center for Infectious Disease"/>
            <person name="Wu L."/>
            <person name="Ma J."/>
        </authorList>
    </citation>
    <scope>NUCLEOTIDE SEQUENCE [LARGE SCALE GENOMIC DNA]</scope>
    <source>
        <strain evidence="3">NCAIM B.02333</strain>
    </source>
</reference>
<dbReference type="InterPro" id="IPR013149">
    <property type="entry name" value="ADH-like_C"/>
</dbReference>
<dbReference type="InterPro" id="IPR051397">
    <property type="entry name" value="Zn-ADH-like_protein"/>
</dbReference>